<gene>
    <name evidence="2" type="ORF">LTR36_001524</name>
</gene>
<protein>
    <recommendedName>
        <fullName evidence="4">F-box domain-containing protein</fullName>
    </recommendedName>
</protein>
<evidence type="ECO:0000256" key="1">
    <source>
        <dbReference type="SAM" id="MobiDB-lite"/>
    </source>
</evidence>
<dbReference type="Proteomes" id="UP001324427">
    <property type="component" value="Unassembled WGS sequence"/>
</dbReference>
<name>A0AAV9JML8_9PEZI</name>
<accession>A0AAV9JML8</accession>
<keyword evidence="3" id="KW-1185">Reference proteome</keyword>
<sequence>MAHDKLGDAATNNDSREASTKALDILELFEMVLLDVDIRQLFVLQRVCRTWRDRIGASLPLQVKLYLATPMTRLSASRTVAAVQPNPFFLEAIKQLVRDHRAPASHLAPPTAWHHAAASWQRMFLFSPVSRAARILINPRAKKRKKQQKFEVYVIDQEGVKLDQVWRVLDARLHALGGLTSEVTNVGISYGDWSEHYELEMDEALQSLAMGGCAQSSMSDLAKSVLGPLGLGSEFTEQHGGWRDCDGSGRTVSSGTDSMVVHKGRRKD</sequence>
<dbReference type="EMBL" id="JAVFHQ010000013">
    <property type="protein sequence ID" value="KAK4546792.1"/>
    <property type="molecule type" value="Genomic_DNA"/>
</dbReference>
<dbReference type="AlphaFoldDB" id="A0AAV9JML8"/>
<evidence type="ECO:0000313" key="3">
    <source>
        <dbReference type="Proteomes" id="UP001324427"/>
    </source>
</evidence>
<reference evidence="2 3" key="1">
    <citation type="submission" date="2021-11" db="EMBL/GenBank/DDBJ databases">
        <title>Black yeast isolated from Biological Soil Crust.</title>
        <authorList>
            <person name="Kurbessoian T."/>
        </authorList>
    </citation>
    <scope>NUCLEOTIDE SEQUENCE [LARGE SCALE GENOMIC DNA]</scope>
    <source>
        <strain evidence="2 3">CCFEE 5522</strain>
    </source>
</reference>
<proteinExistence type="predicted"/>
<feature type="region of interest" description="Disordered" evidence="1">
    <location>
        <begin position="240"/>
        <end position="268"/>
    </location>
</feature>
<evidence type="ECO:0000313" key="2">
    <source>
        <dbReference type="EMBL" id="KAK4546792.1"/>
    </source>
</evidence>
<evidence type="ECO:0008006" key="4">
    <source>
        <dbReference type="Google" id="ProtNLM"/>
    </source>
</evidence>
<organism evidence="2 3">
    <name type="scientific">Oleoguttula mirabilis</name>
    <dbReference type="NCBI Taxonomy" id="1507867"/>
    <lineage>
        <taxon>Eukaryota</taxon>
        <taxon>Fungi</taxon>
        <taxon>Dikarya</taxon>
        <taxon>Ascomycota</taxon>
        <taxon>Pezizomycotina</taxon>
        <taxon>Dothideomycetes</taxon>
        <taxon>Dothideomycetidae</taxon>
        <taxon>Mycosphaerellales</taxon>
        <taxon>Teratosphaeriaceae</taxon>
        <taxon>Oleoguttula</taxon>
    </lineage>
</organism>
<comment type="caution">
    <text evidence="2">The sequence shown here is derived from an EMBL/GenBank/DDBJ whole genome shotgun (WGS) entry which is preliminary data.</text>
</comment>